<sequence>METCVEEKRVGFEVSKGLIIRERDLRDCIGRLKHSGSDESALVVTEREHGECTNNVPCTTVCVDGPRDARLVISLSWEADSAWTLRMLTVLSRCARLRMLMAWCSTLGGAHSQLGDTLPDHAVLAGELSLKQLALATDMDDPLLASKCKIFTAYSLLQRGKLKPASIIIKSLTHLQLCSCQRLVSVSGECNAFDNSIIMPQKKLSLKMK</sequence>
<dbReference type="PANTHER" id="PTHR36693:SF1">
    <property type="entry name" value="GH02722P"/>
    <property type="match status" value="1"/>
</dbReference>
<feature type="non-terminal residue" evidence="1">
    <location>
        <position position="209"/>
    </location>
</feature>
<dbReference type="Pfam" id="PF16065">
    <property type="entry name" value="DUF4807"/>
    <property type="match status" value="1"/>
</dbReference>
<dbReference type="Proteomes" id="UP001174909">
    <property type="component" value="Unassembled WGS sequence"/>
</dbReference>
<proteinExistence type="predicted"/>
<name>A0AA35QUW6_GEOBA</name>
<evidence type="ECO:0000313" key="2">
    <source>
        <dbReference type="Proteomes" id="UP001174909"/>
    </source>
</evidence>
<dbReference type="PANTHER" id="PTHR36693">
    <property type="entry name" value="GH02722P"/>
    <property type="match status" value="1"/>
</dbReference>
<accession>A0AA35QUW6</accession>
<keyword evidence="2" id="KW-1185">Reference proteome</keyword>
<dbReference type="AlphaFoldDB" id="A0AA35QUW6"/>
<dbReference type="EMBL" id="CASHTH010000172">
    <property type="protein sequence ID" value="CAI7993025.1"/>
    <property type="molecule type" value="Genomic_DNA"/>
</dbReference>
<reference evidence="1" key="1">
    <citation type="submission" date="2023-03" db="EMBL/GenBank/DDBJ databases">
        <authorList>
            <person name="Steffen K."/>
            <person name="Cardenas P."/>
        </authorList>
    </citation>
    <scope>NUCLEOTIDE SEQUENCE</scope>
</reference>
<dbReference type="InterPro" id="IPR032072">
    <property type="entry name" value="DUF4807"/>
</dbReference>
<protein>
    <submittedName>
        <fullName evidence="1">Uncharacterized protein F58A4.6</fullName>
    </submittedName>
</protein>
<organism evidence="1 2">
    <name type="scientific">Geodia barretti</name>
    <name type="common">Barrett's horny sponge</name>
    <dbReference type="NCBI Taxonomy" id="519541"/>
    <lineage>
        <taxon>Eukaryota</taxon>
        <taxon>Metazoa</taxon>
        <taxon>Porifera</taxon>
        <taxon>Demospongiae</taxon>
        <taxon>Heteroscleromorpha</taxon>
        <taxon>Tetractinellida</taxon>
        <taxon>Astrophorina</taxon>
        <taxon>Geodiidae</taxon>
        <taxon>Geodia</taxon>
    </lineage>
</organism>
<gene>
    <name evidence="1" type="ORF">GBAR_LOCUS1174</name>
</gene>
<comment type="caution">
    <text evidence="1">The sequence shown here is derived from an EMBL/GenBank/DDBJ whole genome shotgun (WGS) entry which is preliminary data.</text>
</comment>
<evidence type="ECO:0000313" key="1">
    <source>
        <dbReference type="EMBL" id="CAI7993025.1"/>
    </source>
</evidence>